<dbReference type="SUPFAM" id="SSF53850">
    <property type="entry name" value="Periplasmic binding protein-like II"/>
    <property type="match status" value="1"/>
</dbReference>
<feature type="domain" description="HTH lysR-type" evidence="5">
    <location>
        <begin position="1"/>
        <end position="53"/>
    </location>
</feature>
<sequence length="292" mass="30842">MQVLRAVVTSGSITAAAANLGYTPSAISQQIAALERETRIPLLERVGRGIRPTAAGRLLTEHAGVIIDKLVTAEQELADLRAGHTGRLRVGYFATAGAALVPPAVARFRAEYPKVQLELLLTEPVDPINELLAGRVDVAITVDGQGHQASPTSLVHLLDDPYRVVLPRGHELARKRVLDLADLADQQWVDTEIVDCPCRQLIIDACAAAGFNPNFAVRCGDYPTAQGFVAAGLGIAPVPQLGLGAPHPGVVVRRLRRPEPVRTIHAATLEDTATSPAVAALVAGLREAAAAH</sequence>
<dbReference type="InterPro" id="IPR000847">
    <property type="entry name" value="LysR_HTH_N"/>
</dbReference>
<dbReference type="GO" id="GO:0003700">
    <property type="term" value="F:DNA-binding transcription factor activity"/>
    <property type="evidence" value="ECO:0007669"/>
    <property type="project" value="InterPro"/>
</dbReference>
<evidence type="ECO:0000313" key="6">
    <source>
        <dbReference type="EMBL" id="MCP2165746.1"/>
    </source>
</evidence>
<proteinExistence type="inferred from homology"/>
<dbReference type="Proteomes" id="UP001206128">
    <property type="component" value="Unassembled WGS sequence"/>
</dbReference>
<dbReference type="CDD" id="cd08423">
    <property type="entry name" value="PBP2_LTTR_like_6"/>
    <property type="match status" value="1"/>
</dbReference>
<organism evidence="6 7">
    <name type="scientific">Goodfellowiella coeruleoviolacea</name>
    <dbReference type="NCBI Taxonomy" id="334858"/>
    <lineage>
        <taxon>Bacteria</taxon>
        <taxon>Bacillati</taxon>
        <taxon>Actinomycetota</taxon>
        <taxon>Actinomycetes</taxon>
        <taxon>Pseudonocardiales</taxon>
        <taxon>Pseudonocardiaceae</taxon>
        <taxon>Goodfellowiella</taxon>
    </lineage>
</organism>
<keyword evidence="2" id="KW-0805">Transcription regulation</keyword>
<comment type="similarity">
    <text evidence="1">Belongs to the LysR transcriptional regulatory family.</text>
</comment>
<dbReference type="GO" id="GO:0003677">
    <property type="term" value="F:DNA binding"/>
    <property type="evidence" value="ECO:0007669"/>
    <property type="project" value="UniProtKB-KW"/>
</dbReference>
<dbReference type="InterPro" id="IPR005119">
    <property type="entry name" value="LysR_subst-bd"/>
</dbReference>
<keyword evidence="7" id="KW-1185">Reference proteome</keyword>
<dbReference type="InterPro" id="IPR036388">
    <property type="entry name" value="WH-like_DNA-bd_sf"/>
</dbReference>
<dbReference type="GO" id="GO:0032993">
    <property type="term" value="C:protein-DNA complex"/>
    <property type="evidence" value="ECO:0007669"/>
    <property type="project" value="TreeGrafter"/>
</dbReference>
<keyword evidence="3 6" id="KW-0238">DNA-binding</keyword>
<reference evidence="6" key="1">
    <citation type="submission" date="2022-06" db="EMBL/GenBank/DDBJ databases">
        <title>Genomic Encyclopedia of Archaeal and Bacterial Type Strains, Phase II (KMG-II): from individual species to whole genera.</title>
        <authorList>
            <person name="Goeker M."/>
        </authorList>
    </citation>
    <scope>NUCLEOTIDE SEQUENCE</scope>
    <source>
        <strain evidence="6">DSM 43935</strain>
    </source>
</reference>
<dbReference type="PANTHER" id="PTHR30346">
    <property type="entry name" value="TRANSCRIPTIONAL DUAL REGULATOR HCAR-RELATED"/>
    <property type="match status" value="1"/>
</dbReference>
<accession>A0AAE3GCG7</accession>
<comment type="caution">
    <text evidence="6">The sequence shown here is derived from an EMBL/GenBank/DDBJ whole genome shotgun (WGS) entry which is preliminary data.</text>
</comment>
<evidence type="ECO:0000313" key="7">
    <source>
        <dbReference type="Proteomes" id="UP001206128"/>
    </source>
</evidence>
<dbReference type="Pfam" id="PF00126">
    <property type="entry name" value="HTH_1"/>
    <property type="match status" value="1"/>
</dbReference>
<dbReference type="AlphaFoldDB" id="A0AAE3GCG7"/>
<name>A0AAE3GCG7_9PSEU</name>
<dbReference type="PANTHER" id="PTHR30346:SF29">
    <property type="entry name" value="LYSR SUBSTRATE-BINDING"/>
    <property type="match status" value="1"/>
</dbReference>
<evidence type="ECO:0000256" key="4">
    <source>
        <dbReference type="ARBA" id="ARBA00023163"/>
    </source>
</evidence>
<keyword evidence="4" id="KW-0804">Transcription</keyword>
<gene>
    <name evidence="6" type="ORF">LX83_002604</name>
</gene>
<dbReference type="Gene3D" id="3.40.190.10">
    <property type="entry name" value="Periplasmic binding protein-like II"/>
    <property type="match status" value="2"/>
</dbReference>
<evidence type="ECO:0000256" key="1">
    <source>
        <dbReference type="ARBA" id="ARBA00009437"/>
    </source>
</evidence>
<dbReference type="Pfam" id="PF03466">
    <property type="entry name" value="LysR_substrate"/>
    <property type="match status" value="1"/>
</dbReference>
<evidence type="ECO:0000259" key="5">
    <source>
        <dbReference type="PROSITE" id="PS50931"/>
    </source>
</evidence>
<dbReference type="EMBL" id="JAMTCK010000005">
    <property type="protein sequence ID" value="MCP2165746.1"/>
    <property type="molecule type" value="Genomic_DNA"/>
</dbReference>
<evidence type="ECO:0000256" key="3">
    <source>
        <dbReference type="ARBA" id="ARBA00023125"/>
    </source>
</evidence>
<evidence type="ECO:0000256" key="2">
    <source>
        <dbReference type="ARBA" id="ARBA00023015"/>
    </source>
</evidence>
<dbReference type="PROSITE" id="PS50931">
    <property type="entry name" value="HTH_LYSR"/>
    <property type="match status" value="1"/>
</dbReference>
<dbReference type="SUPFAM" id="SSF46785">
    <property type="entry name" value="Winged helix' DNA-binding domain"/>
    <property type="match status" value="1"/>
</dbReference>
<protein>
    <submittedName>
        <fullName evidence="6">DNA-binding transcriptional regulator, LysR family</fullName>
    </submittedName>
</protein>
<dbReference type="Gene3D" id="1.10.10.10">
    <property type="entry name" value="Winged helix-like DNA-binding domain superfamily/Winged helix DNA-binding domain"/>
    <property type="match status" value="1"/>
</dbReference>
<dbReference type="InterPro" id="IPR036390">
    <property type="entry name" value="WH_DNA-bd_sf"/>
</dbReference>